<proteinExistence type="predicted"/>
<keyword evidence="3" id="KW-1185">Reference proteome</keyword>
<gene>
    <name evidence="2" type="ORF">SAMN05216214_10281</name>
</gene>
<feature type="compositionally biased region" description="Polar residues" evidence="1">
    <location>
        <begin position="106"/>
        <end position="118"/>
    </location>
</feature>
<feature type="compositionally biased region" description="Low complexity" evidence="1">
    <location>
        <begin position="47"/>
        <end position="97"/>
    </location>
</feature>
<dbReference type="Proteomes" id="UP000185766">
    <property type="component" value="Unassembled WGS sequence"/>
</dbReference>
<dbReference type="AlphaFoldDB" id="A0A1H7GHE7"/>
<evidence type="ECO:0000313" key="2">
    <source>
        <dbReference type="EMBL" id="SEK37593.1"/>
    </source>
</evidence>
<dbReference type="EMBL" id="FOAS01000002">
    <property type="protein sequence ID" value="SEK37593.1"/>
    <property type="molecule type" value="Genomic_DNA"/>
</dbReference>
<organism evidence="2 3">
    <name type="scientific">Atopomonas hussainii</name>
    <dbReference type="NCBI Taxonomy" id="1429083"/>
    <lineage>
        <taxon>Bacteria</taxon>
        <taxon>Pseudomonadati</taxon>
        <taxon>Pseudomonadota</taxon>
        <taxon>Gammaproteobacteria</taxon>
        <taxon>Pseudomonadales</taxon>
        <taxon>Pseudomonadaceae</taxon>
        <taxon>Atopomonas</taxon>
    </lineage>
</organism>
<evidence type="ECO:0000313" key="3">
    <source>
        <dbReference type="Proteomes" id="UP000185766"/>
    </source>
</evidence>
<name>A0A1H7GHE7_9GAMM</name>
<feature type="region of interest" description="Disordered" evidence="1">
    <location>
        <begin position="1"/>
        <end position="118"/>
    </location>
</feature>
<dbReference type="RefSeq" id="WP_074864557.1">
    <property type="nucleotide sequence ID" value="NZ_FOAS01000002.1"/>
</dbReference>
<reference evidence="2 3" key="1">
    <citation type="submission" date="2016-10" db="EMBL/GenBank/DDBJ databases">
        <authorList>
            <person name="de Groot N.N."/>
        </authorList>
    </citation>
    <scope>NUCLEOTIDE SEQUENCE [LARGE SCALE GENOMIC DNA]</scope>
    <source>
        <strain evidence="2 3">JCM 19513</strain>
    </source>
</reference>
<accession>A0A1H7GHE7</accession>
<dbReference type="STRING" id="1429083.GCA_001885685_02632"/>
<protein>
    <recommendedName>
        <fullName evidence="4">DNA polymerase III subunit chi</fullName>
    </recommendedName>
</protein>
<evidence type="ECO:0000256" key="1">
    <source>
        <dbReference type="SAM" id="MobiDB-lite"/>
    </source>
</evidence>
<sequence>MQRRPPNTPHQLLDDLESIRDLLDEQAMEPPLLTDSLDDDLDDEQLEIPLLDEVVPPARPSVSAPAAPVKPSTPSLSTTPASTTPAAPITPSKPAAALSNEPGITATRSSASHPLTQRPNSIKEALAESLRQGHIQPPATFNDEPPASLSASQLKLENELRAAAQLILQEVIDDFVPKIEAELKTRLEARLHRLLPANKR</sequence>
<evidence type="ECO:0008006" key="4">
    <source>
        <dbReference type="Google" id="ProtNLM"/>
    </source>
</evidence>
<feature type="compositionally biased region" description="Acidic residues" evidence="1">
    <location>
        <begin position="36"/>
        <end position="46"/>
    </location>
</feature>